<dbReference type="GO" id="GO:0004622">
    <property type="term" value="F:phosphatidylcholine lysophospholipase activity"/>
    <property type="evidence" value="ECO:0007669"/>
    <property type="project" value="TreeGrafter"/>
</dbReference>
<feature type="domain" description="SGNH hydrolase-type esterase" evidence="1">
    <location>
        <begin position="69"/>
        <end position="233"/>
    </location>
</feature>
<dbReference type="RefSeq" id="WP_092136570.1">
    <property type="nucleotide sequence ID" value="NZ_FNQK01000025.1"/>
</dbReference>
<accession>A0A1H4D5U4</accession>
<proteinExistence type="predicted"/>
<dbReference type="STRING" id="283786.SAMN04487990_12511"/>
<sequence>MSKAQNNHLYSILQTRIGSKILKFCYFISAFLMVSCGDTSAKKTTEAESVIEQSEPIEESLSANKTILCFGDSITAGLGLEDTNDAYPGVLQQRIDSLNLGYTVINSGVSGETTAGGRSRIDWVIKQKPSIFLLELGANDGLRGVALTETQSNLQAIIDVVKTKSPETTIVLAGMQMPPNMGLNYTTKFEALFLNLAEENDLEFIPFILKDVGGISDLNQRDGIHPNAEGHKIVANNVWDVLKPLLDYKVTSH</sequence>
<dbReference type="Pfam" id="PF13472">
    <property type="entry name" value="Lipase_GDSL_2"/>
    <property type="match status" value="1"/>
</dbReference>
<dbReference type="SUPFAM" id="SSF52266">
    <property type="entry name" value="SGNH hydrolase"/>
    <property type="match status" value="1"/>
</dbReference>
<dbReference type="CDD" id="cd01822">
    <property type="entry name" value="Lysophospholipase_L1_like"/>
    <property type="match status" value="1"/>
</dbReference>
<protein>
    <submittedName>
        <fullName evidence="2">Acyl-CoA thioesterase-1</fullName>
    </submittedName>
</protein>
<evidence type="ECO:0000313" key="2">
    <source>
        <dbReference type="EMBL" id="SEA68094.1"/>
    </source>
</evidence>
<dbReference type="InterPro" id="IPR036514">
    <property type="entry name" value="SGNH_hydro_sf"/>
</dbReference>
<dbReference type="EMBL" id="FNQK01000025">
    <property type="protein sequence ID" value="SEA68094.1"/>
    <property type="molecule type" value="Genomic_DNA"/>
</dbReference>
<keyword evidence="3" id="KW-1185">Reference proteome</keyword>
<dbReference type="Proteomes" id="UP000198846">
    <property type="component" value="Unassembled WGS sequence"/>
</dbReference>
<organism evidence="2 3">
    <name type="scientific">Bizionia paragorgiae</name>
    <dbReference type="NCBI Taxonomy" id="283786"/>
    <lineage>
        <taxon>Bacteria</taxon>
        <taxon>Pseudomonadati</taxon>
        <taxon>Bacteroidota</taxon>
        <taxon>Flavobacteriia</taxon>
        <taxon>Flavobacteriales</taxon>
        <taxon>Flavobacteriaceae</taxon>
        <taxon>Bizionia</taxon>
    </lineage>
</organism>
<dbReference type="Gene3D" id="3.40.50.1110">
    <property type="entry name" value="SGNH hydrolase"/>
    <property type="match status" value="1"/>
</dbReference>
<gene>
    <name evidence="2" type="ORF">SAMN04487990_12511</name>
</gene>
<dbReference type="InterPro" id="IPR013830">
    <property type="entry name" value="SGNH_hydro"/>
</dbReference>
<reference evidence="2 3" key="1">
    <citation type="submission" date="2016-10" db="EMBL/GenBank/DDBJ databases">
        <authorList>
            <person name="de Groot N.N."/>
        </authorList>
    </citation>
    <scope>NUCLEOTIDE SEQUENCE [LARGE SCALE GENOMIC DNA]</scope>
    <source>
        <strain evidence="2 3">DSM 23842</strain>
    </source>
</reference>
<dbReference type="OrthoDB" id="9786188at2"/>
<dbReference type="AlphaFoldDB" id="A0A1H4D5U4"/>
<name>A0A1H4D5U4_BIZPA</name>
<dbReference type="PANTHER" id="PTHR30383:SF24">
    <property type="entry name" value="THIOESTERASE 1_PROTEASE 1_LYSOPHOSPHOLIPASE L1"/>
    <property type="match status" value="1"/>
</dbReference>
<evidence type="ECO:0000313" key="3">
    <source>
        <dbReference type="Proteomes" id="UP000198846"/>
    </source>
</evidence>
<evidence type="ECO:0000259" key="1">
    <source>
        <dbReference type="Pfam" id="PF13472"/>
    </source>
</evidence>
<dbReference type="PANTHER" id="PTHR30383">
    <property type="entry name" value="THIOESTERASE 1/PROTEASE 1/LYSOPHOSPHOLIPASE L1"/>
    <property type="match status" value="1"/>
</dbReference>
<dbReference type="InterPro" id="IPR051532">
    <property type="entry name" value="Ester_Hydrolysis_Enzymes"/>
</dbReference>